<dbReference type="EMBL" id="CP002364">
    <property type="protein sequence ID" value="ADW17455.1"/>
    <property type="molecule type" value="Genomic_DNA"/>
</dbReference>
<dbReference type="Proteomes" id="UP000006365">
    <property type="component" value="Chromosome"/>
</dbReference>
<gene>
    <name evidence="5" type="ordered locus">Despr_1291</name>
</gene>
<dbReference type="Pfam" id="PF02254">
    <property type="entry name" value="TrkA_N"/>
    <property type="match status" value="1"/>
</dbReference>
<keyword evidence="2" id="KW-1133">Transmembrane helix</keyword>
<keyword evidence="2" id="KW-0472">Membrane</keyword>
<dbReference type="KEGG" id="dpr:Despr_1291"/>
<dbReference type="PROSITE" id="PS51202">
    <property type="entry name" value="RCK_C"/>
    <property type="match status" value="1"/>
</dbReference>
<dbReference type="Gene3D" id="1.10.287.70">
    <property type="match status" value="1"/>
</dbReference>
<protein>
    <submittedName>
        <fullName evidence="5">TrkA-N domain protein</fullName>
    </submittedName>
</protein>
<dbReference type="GO" id="GO:0006813">
    <property type="term" value="P:potassium ion transport"/>
    <property type="evidence" value="ECO:0007669"/>
    <property type="project" value="InterPro"/>
</dbReference>
<dbReference type="SUPFAM" id="SSF116726">
    <property type="entry name" value="TrkA C-terminal domain-like"/>
    <property type="match status" value="1"/>
</dbReference>
<dbReference type="PROSITE" id="PS51201">
    <property type="entry name" value="RCK_N"/>
    <property type="match status" value="1"/>
</dbReference>
<evidence type="ECO:0000256" key="2">
    <source>
        <dbReference type="SAM" id="Phobius"/>
    </source>
</evidence>
<dbReference type="RefSeq" id="WP_015723997.1">
    <property type="nucleotide sequence ID" value="NC_014972.1"/>
</dbReference>
<dbReference type="InterPro" id="IPR006037">
    <property type="entry name" value="RCK_C"/>
</dbReference>
<dbReference type="InterPro" id="IPR036721">
    <property type="entry name" value="RCK_C_sf"/>
</dbReference>
<dbReference type="PANTHER" id="PTHR43833:SF9">
    <property type="entry name" value="POTASSIUM CHANNEL PROTEIN YUGO-RELATED"/>
    <property type="match status" value="1"/>
</dbReference>
<keyword evidence="6" id="KW-1185">Reference proteome</keyword>
<dbReference type="Gene3D" id="3.40.50.720">
    <property type="entry name" value="NAD(P)-binding Rossmann-like Domain"/>
    <property type="match status" value="1"/>
</dbReference>
<feature type="transmembrane region" description="Helical" evidence="2">
    <location>
        <begin position="5"/>
        <end position="24"/>
    </location>
</feature>
<name>A0A7U3YLA5_DESPD</name>
<dbReference type="Pfam" id="PF07885">
    <property type="entry name" value="Ion_trans_2"/>
    <property type="match status" value="1"/>
</dbReference>
<evidence type="ECO:0000259" key="4">
    <source>
        <dbReference type="PROSITE" id="PS51202"/>
    </source>
</evidence>
<dbReference type="PANTHER" id="PTHR43833">
    <property type="entry name" value="POTASSIUM CHANNEL PROTEIN 2-RELATED-RELATED"/>
    <property type="match status" value="1"/>
</dbReference>
<dbReference type="GO" id="GO:0008324">
    <property type="term" value="F:monoatomic cation transmembrane transporter activity"/>
    <property type="evidence" value="ECO:0007669"/>
    <property type="project" value="InterPro"/>
</dbReference>
<feature type="transmembrane region" description="Helical" evidence="2">
    <location>
        <begin position="58"/>
        <end position="75"/>
    </location>
</feature>
<dbReference type="InterPro" id="IPR013099">
    <property type="entry name" value="K_chnl_dom"/>
</dbReference>
<dbReference type="InterPro" id="IPR050721">
    <property type="entry name" value="Trk_Ktr_HKT_K-transport"/>
</dbReference>
<evidence type="ECO:0000313" key="6">
    <source>
        <dbReference type="Proteomes" id="UP000006365"/>
    </source>
</evidence>
<evidence type="ECO:0000259" key="3">
    <source>
        <dbReference type="PROSITE" id="PS51201"/>
    </source>
</evidence>
<dbReference type="Pfam" id="PF02080">
    <property type="entry name" value="TrkA_C"/>
    <property type="match status" value="1"/>
</dbReference>
<reference evidence="5 6" key="1">
    <citation type="journal article" date="2011" name="Stand. Genomic Sci.">
        <title>Complete genome sequence of Desulfobulbus propionicus type strain (1pr3).</title>
        <authorList>
            <person name="Pagani I."/>
            <person name="Lapidus A."/>
            <person name="Nolan M."/>
            <person name="Lucas S."/>
            <person name="Hammon N."/>
            <person name="Deshpande S."/>
            <person name="Cheng J.F."/>
            <person name="Chertkov O."/>
            <person name="Davenport K."/>
            <person name="Tapia R."/>
            <person name="Han C."/>
            <person name="Goodwin L."/>
            <person name="Pitluck S."/>
            <person name="Liolios K."/>
            <person name="Mavromatis K."/>
            <person name="Ivanova N."/>
            <person name="Mikhailova N."/>
            <person name="Pati A."/>
            <person name="Chen A."/>
            <person name="Palaniappan K."/>
            <person name="Land M."/>
            <person name="Hauser L."/>
            <person name="Chang Y.J."/>
            <person name="Jeffries C.D."/>
            <person name="Detter J.C."/>
            <person name="Brambilla E."/>
            <person name="Kannan K.P."/>
            <person name="Djao O.D."/>
            <person name="Rohde M."/>
            <person name="Pukall R."/>
            <person name="Spring S."/>
            <person name="Goker M."/>
            <person name="Sikorski J."/>
            <person name="Woyke T."/>
            <person name="Bristow J."/>
            <person name="Eisen J.A."/>
            <person name="Markowitz V."/>
            <person name="Hugenholtz P."/>
            <person name="Kyrpides N.C."/>
            <person name="Klenk H.P."/>
        </authorList>
    </citation>
    <scope>NUCLEOTIDE SEQUENCE [LARGE SCALE GENOMIC DNA]</scope>
    <source>
        <strain evidence="6">ATCC 33891 / DSM 2032 / 1pr3</strain>
    </source>
</reference>
<sequence>MRKVIIITVAFILLVLIGTFGYMILENTGFWMGMYLTIITVFTVGYGDIVPIHPSGRIFTVFLVITSVAFVFYTFTKITETMIEGELRGLYKRRKMNKEIARLRDHYIICGFGRIGKEICRILQEHHRPFLVIEKDEEEIRTLEELGYLRLQGDAADDEVLQTAGIERAKGLVSVVASDADNLYITLTARGLNPVLYIMARSSGGPGVQIKLKRAGASKVISPYSIGARRMAHLIVRPTVADFIDLTMRAGELDLIMEELQVGPASHLSGKNLIESEIRKKYDVIVVAIKRQDGSMLFNPKPDSVIMAGDILIVLGASEHILGLGKEM</sequence>
<feature type="domain" description="RCK C-terminal" evidence="4">
    <location>
        <begin position="245"/>
        <end position="328"/>
    </location>
</feature>
<dbReference type="GO" id="GO:0005886">
    <property type="term" value="C:plasma membrane"/>
    <property type="evidence" value="ECO:0007669"/>
    <property type="project" value="UniProtKB-SubCell"/>
</dbReference>
<evidence type="ECO:0000313" key="5">
    <source>
        <dbReference type="EMBL" id="ADW17455.1"/>
    </source>
</evidence>
<keyword evidence="2" id="KW-0812">Transmembrane</keyword>
<accession>A0A7U3YLA5</accession>
<proteinExistence type="predicted"/>
<organism evidence="5 6">
    <name type="scientific">Desulfobulbus propionicus (strain ATCC 33891 / DSM 2032 / VKM B-1956 / 1pr3)</name>
    <dbReference type="NCBI Taxonomy" id="577650"/>
    <lineage>
        <taxon>Bacteria</taxon>
        <taxon>Pseudomonadati</taxon>
        <taxon>Thermodesulfobacteriota</taxon>
        <taxon>Desulfobulbia</taxon>
        <taxon>Desulfobulbales</taxon>
        <taxon>Desulfobulbaceae</taxon>
        <taxon>Desulfobulbus</taxon>
    </lineage>
</organism>
<dbReference type="SUPFAM" id="SSF81324">
    <property type="entry name" value="Voltage-gated potassium channels"/>
    <property type="match status" value="1"/>
</dbReference>
<dbReference type="AlphaFoldDB" id="A0A7U3YLA5"/>
<dbReference type="InterPro" id="IPR036291">
    <property type="entry name" value="NAD(P)-bd_dom_sf"/>
</dbReference>
<dbReference type="Gene3D" id="3.30.70.1450">
    <property type="entry name" value="Regulator of K+ conductance, C-terminal domain"/>
    <property type="match status" value="1"/>
</dbReference>
<evidence type="ECO:0000256" key="1">
    <source>
        <dbReference type="ARBA" id="ARBA00004651"/>
    </source>
</evidence>
<dbReference type="SUPFAM" id="SSF51735">
    <property type="entry name" value="NAD(P)-binding Rossmann-fold domains"/>
    <property type="match status" value="1"/>
</dbReference>
<comment type="subcellular location">
    <subcellularLocation>
        <location evidence="1">Cell membrane</location>
        <topology evidence="1">Multi-pass membrane protein</topology>
    </subcellularLocation>
</comment>
<dbReference type="InterPro" id="IPR003148">
    <property type="entry name" value="RCK_N"/>
</dbReference>
<feature type="transmembrane region" description="Helical" evidence="2">
    <location>
        <begin position="30"/>
        <end position="46"/>
    </location>
</feature>
<feature type="domain" description="RCK N-terminal" evidence="3">
    <location>
        <begin position="104"/>
        <end position="221"/>
    </location>
</feature>